<dbReference type="EMBL" id="CAAALY010068143">
    <property type="protein sequence ID" value="VEL24513.1"/>
    <property type="molecule type" value="Genomic_DNA"/>
</dbReference>
<dbReference type="AlphaFoldDB" id="A0A448WZV8"/>
<feature type="region of interest" description="Disordered" evidence="1">
    <location>
        <begin position="1"/>
        <end position="23"/>
    </location>
</feature>
<comment type="caution">
    <text evidence="2">The sequence shown here is derived from an EMBL/GenBank/DDBJ whole genome shotgun (WGS) entry which is preliminary data.</text>
</comment>
<proteinExistence type="predicted"/>
<feature type="region of interest" description="Disordered" evidence="1">
    <location>
        <begin position="50"/>
        <end position="83"/>
    </location>
</feature>
<accession>A0A448WZV8</accession>
<protein>
    <submittedName>
        <fullName evidence="2">Uncharacterized protein</fullName>
    </submittedName>
</protein>
<evidence type="ECO:0000256" key="1">
    <source>
        <dbReference type="SAM" id="MobiDB-lite"/>
    </source>
</evidence>
<dbReference type="Proteomes" id="UP000784294">
    <property type="component" value="Unassembled WGS sequence"/>
</dbReference>
<name>A0A448WZV8_9PLAT</name>
<feature type="compositionally biased region" description="Polar residues" evidence="1">
    <location>
        <begin position="8"/>
        <end position="20"/>
    </location>
</feature>
<keyword evidence="3" id="KW-1185">Reference proteome</keyword>
<evidence type="ECO:0000313" key="2">
    <source>
        <dbReference type="EMBL" id="VEL24513.1"/>
    </source>
</evidence>
<gene>
    <name evidence="2" type="ORF">PXEA_LOCUS17953</name>
</gene>
<organism evidence="2 3">
    <name type="scientific">Protopolystoma xenopodis</name>
    <dbReference type="NCBI Taxonomy" id="117903"/>
    <lineage>
        <taxon>Eukaryota</taxon>
        <taxon>Metazoa</taxon>
        <taxon>Spiralia</taxon>
        <taxon>Lophotrochozoa</taxon>
        <taxon>Platyhelminthes</taxon>
        <taxon>Monogenea</taxon>
        <taxon>Polyopisthocotylea</taxon>
        <taxon>Polystomatidea</taxon>
        <taxon>Polystomatidae</taxon>
        <taxon>Protopolystoma</taxon>
    </lineage>
</organism>
<reference evidence="2" key="1">
    <citation type="submission" date="2018-11" db="EMBL/GenBank/DDBJ databases">
        <authorList>
            <consortium name="Pathogen Informatics"/>
        </authorList>
    </citation>
    <scope>NUCLEOTIDE SEQUENCE</scope>
</reference>
<sequence>MPSLHPPDTSQHPKASSSGSLVRDSHVIRSRIFRRSEAFFPVVSHLHQPLVSASPGQSPRTREPSATPPHTYLSAEKSTTNQTAPEDENYLTIFPISGQAGVNGSNVLAANQLTVSTAIDSTSTSALISCTSGPSTNVTHSLSLRRLGNQGLTSVSGISRPTAEITDNVACSLKPLECGRQHLGDKSKSDNLEELV</sequence>
<evidence type="ECO:0000313" key="3">
    <source>
        <dbReference type="Proteomes" id="UP000784294"/>
    </source>
</evidence>